<dbReference type="Proteomes" id="UP000315783">
    <property type="component" value="Unassembled WGS sequence"/>
</dbReference>
<dbReference type="EMBL" id="SPUK01000001">
    <property type="protein sequence ID" value="TQW00939.1"/>
    <property type="molecule type" value="Genomic_DNA"/>
</dbReference>
<name>A0A545VGS6_9HYPO</name>
<comment type="caution">
    <text evidence="1">The sequence shown here is derived from an EMBL/GenBank/DDBJ whole genome shotgun (WGS) entry which is preliminary data.</text>
</comment>
<proteinExistence type="predicted"/>
<gene>
    <name evidence="1" type="ORF">IF1G_00870</name>
</gene>
<reference evidence="1 2" key="1">
    <citation type="journal article" date="2019" name="Appl. Microbiol. Biotechnol.">
        <title>Genome sequence of Isaria javanica and comparative genome analysis insights into family S53 peptidase evolution in fungal entomopathogens.</title>
        <authorList>
            <person name="Lin R."/>
            <person name="Zhang X."/>
            <person name="Xin B."/>
            <person name="Zou M."/>
            <person name="Gao Y."/>
            <person name="Qin F."/>
            <person name="Hu Q."/>
            <person name="Xie B."/>
            <person name="Cheng X."/>
        </authorList>
    </citation>
    <scope>NUCLEOTIDE SEQUENCE [LARGE SCALE GENOMIC DNA]</scope>
    <source>
        <strain evidence="1 2">IJ1G</strain>
    </source>
</reference>
<organism evidence="1 2">
    <name type="scientific">Cordyceps javanica</name>
    <dbReference type="NCBI Taxonomy" id="43265"/>
    <lineage>
        <taxon>Eukaryota</taxon>
        <taxon>Fungi</taxon>
        <taxon>Dikarya</taxon>
        <taxon>Ascomycota</taxon>
        <taxon>Pezizomycotina</taxon>
        <taxon>Sordariomycetes</taxon>
        <taxon>Hypocreomycetidae</taxon>
        <taxon>Hypocreales</taxon>
        <taxon>Cordycipitaceae</taxon>
        <taxon>Cordyceps</taxon>
    </lineage>
</organism>
<protein>
    <submittedName>
        <fullName evidence="1">Uncharacterized protein</fullName>
    </submittedName>
</protein>
<sequence>MFFCARRWLLVSGHGAHEAEEAQQIRRLARRGNARAGVWMRRPCVCVQVSYGLIFWSGPQAADALILLSVFSRQLVAVRMPILESINSLVA</sequence>
<keyword evidence="2" id="KW-1185">Reference proteome</keyword>
<accession>A0A545VGS6</accession>
<evidence type="ECO:0000313" key="1">
    <source>
        <dbReference type="EMBL" id="TQW00939.1"/>
    </source>
</evidence>
<evidence type="ECO:0000313" key="2">
    <source>
        <dbReference type="Proteomes" id="UP000315783"/>
    </source>
</evidence>
<dbReference type="AlphaFoldDB" id="A0A545VGS6"/>